<dbReference type="PANTHER" id="PTHR21349">
    <property type="entry name" value="50S RIBOSOMAL PROTEIN L21"/>
    <property type="match status" value="1"/>
</dbReference>
<organism evidence="6 7">
    <name type="scientific">Candidatus Nomurabacteria bacterium RIFCSPHIGHO2_01_FULL_40_24b</name>
    <dbReference type="NCBI Taxonomy" id="1801739"/>
    <lineage>
        <taxon>Bacteria</taxon>
        <taxon>Candidatus Nomuraibacteriota</taxon>
    </lineage>
</organism>
<comment type="function">
    <text evidence="4 5">This protein binds to 23S rRNA in the presence of protein L20.</text>
</comment>
<dbReference type="HAMAP" id="MF_01363">
    <property type="entry name" value="Ribosomal_bL21"/>
    <property type="match status" value="1"/>
</dbReference>
<proteinExistence type="inferred from homology"/>
<reference evidence="6 7" key="1">
    <citation type="journal article" date="2016" name="Nat. Commun.">
        <title>Thousands of microbial genomes shed light on interconnected biogeochemical processes in an aquifer system.</title>
        <authorList>
            <person name="Anantharaman K."/>
            <person name="Brown C.T."/>
            <person name="Hug L.A."/>
            <person name="Sharon I."/>
            <person name="Castelle C.J."/>
            <person name="Probst A.J."/>
            <person name="Thomas B.C."/>
            <person name="Singh A."/>
            <person name="Wilkins M.J."/>
            <person name="Karaoz U."/>
            <person name="Brodie E.L."/>
            <person name="Williams K.H."/>
            <person name="Hubbard S.S."/>
            <person name="Banfield J.F."/>
        </authorList>
    </citation>
    <scope>NUCLEOTIDE SEQUENCE [LARGE SCALE GENOMIC DNA]</scope>
</reference>
<dbReference type="PANTHER" id="PTHR21349:SF0">
    <property type="entry name" value="LARGE RIBOSOMAL SUBUNIT PROTEIN BL21M"/>
    <property type="match status" value="1"/>
</dbReference>
<dbReference type="InterPro" id="IPR028909">
    <property type="entry name" value="bL21-like"/>
</dbReference>
<protein>
    <recommendedName>
        <fullName evidence="4">Large ribosomal subunit protein bL21</fullName>
    </recommendedName>
</protein>
<accession>A0A1F6V6Z6</accession>
<dbReference type="Proteomes" id="UP000177370">
    <property type="component" value="Unassembled WGS sequence"/>
</dbReference>
<keyword evidence="3 4" id="KW-0687">Ribonucleoprotein</keyword>
<comment type="caution">
    <text evidence="6">The sequence shown here is derived from an EMBL/GenBank/DDBJ whole genome shotgun (WGS) entry which is preliminary data.</text>
</comment>
<evidence type="ECO:0000313" key="6">
    <source>
        <dbReference type="EMBL" id="OGI65437.1"/>
    </source>
</evidence>
<dbReference type="GO" id="GO:1990904">
    <property type="term" value="C:ribonucleoprotein complex"/>
    <property type="evidence" value="ECO:0007669"/>
    <property type="project" value="UniProtKB-KW"/>
</dbReference>
<gene>
    <name evidence="4" type="primary">rplU</name>
    <name evidence="6" type="ORF">A2647_02930</name>
</gene>
<comment type="subunit">
    <text evidence="4">Part of the 50S ribosomal subunit. Contacts protein L20.</text>
</comment>
<dbReference type="GO" id="GO:0019843">
    <property type="term" value="F:rRNA binding"/>
    <property type="evidence" value="ECO:0007669"/>
    <property type="project" value="UniProtKB-UniRule"/>
</dbReference>
<evidence type="ECO:0000256" key="4">
    <source>
        <dbReference type="HAMAP-Rule" id="MF_01363"/>
    </source>
</evidence>
<evidence type="ECO:0000256" key="2">
    <source>
        <dbReference type="ARBA" id="ARBA00022980"/>
    </source>
</evidence>
<dbReference type="GO" id="GO:0005737">
    <property type="term" value="C:cytoplasm"/>
    <property type="evidence" value="ECO:0007669"/>
    <property type="project" value="UniProtKB-ARBA"/>
</dbReference>
<keyword evidence="4 5" id="KW-0694">RNA-binding</keyword>
<keyword evidence="4 5" id="KW-0699">rRNA-binding</keyword>
<dbReference type="InterPro" id="IPR001787">
    <property type="entry name" value="Ribosomal_bL21"/>
</dbReference>
<dbReference type="EMBL" id="MFTP01000019">
    <property type="protein sequence ID" value="OGI65437.1"/>
    <property type="molecule type" value="Genomic_DNA"/>
</dbReference>
<dbReference type="AlphaFoldDB" id="A0A1F6V6Z6"/>
<evidence type="ECO:0000256" key="1">
    <source>
        <dbReference type="ARBA" id="ARBA00008563"/>
    </source>
</evidence>
<dbReference type="Pfam" id="PF00829">
    <property type="entry name" value="Ribosomal_L21p"/>
    <property type="match status" value="1"/>
</dbReference>
<dbReference type="SUPFAM" id="SSF141091">
    <property type="entry name" value="L21p-like"/>
    <property type="match status" value="1"/>
</dbReference>
<evidence type="ECO:0000313" key="7">
    <source>
        <dbReference type="Proteomes" id="UP000177370"/>
    </source>
</evidence>
<sequence length="112" mass="12479">MDKGEFAVIQTGGKQYKVSKGGFLSVEKIKGGSKGEYKKGDKLVFDKVLLLDDGKNATIGAPYITGAKVDAEITEIGRARKILVVKYKQKSRYLRRNGHRQPFFKVKITSIK</sequence>
<evidence type="ECO:0000256" key="3">
    <source>
        <dbReference type="ARBA" id="ARBA00023274"/>
    </source>
</evidence>
<dbReference type="GO" id="GO:0006412">
    <property type="term" value="P:translation"/>
    <property type="evidence" value="ECO:0007669"/>
    <property type="project" value="UniProtKB-UniRule"/>
</dbReference>
<comment type="similarity">
    <text evidence="1 4 5">Belongs to the bacterial ribosomal protein bL21 family.</text>
</comment>
<evidence type="ECO:0000256" key="5">
    <source>
        <dbReference type="RuleBase" id="RU000562"/>
    </source>
</evidence>
<name>A0A1F6V6Z6_9BACT</name>
<dbReference type="InterPro" id="IPR036164">
    <property type="entry name" value="bL21-like_sf"/>
</dbReference>
<dbReference type="GO" id="GO:0003735">
    <property type="term" value="F:structural constituent of ribosome"/>
    <property type="evidence" value="ECO:0007669"/>
    <property type="project" value="InterPro"/>
</dbReference>
<dbReference type="GO" id="GO:0005840">
    <property type="term" value="C:ribosome"/>
    <property type="evidence" value="ECO:0007669"/>
    <property type="project" value="UniProtKB-KW"/>
</dbReference>
<keyword evidence="2 4" id="KW-0689">Ribosomal protein</keyword>
<dbReference type="NCBIfam" id="TIGR00061">
    <property type="entry name" value="L21"/>
    <property type="match status" value="1"/>
</dbReference>